<evidence type="ECO:0000313" key="2">
    <source>
        <dbReference type="EMBL" id="MBB5842801.1"/>
    </source>
</evidence>
<dbReference type="GO" id="GO:0016853">
    <property type="term" value="F:isomerase activity"/>
    <property type="evidence" value="ECO:0007669"/>
    <property type="project" value="UniProtKB-KW"/>
</dbReference>
<dbReference type="SUPFAM" id="SSF52833">
    <property type="entry name" value="Thioredoxin-like"/>
    <property type="match status" value="1"/>
</dbReference>
<sequence length="140" mass="14711">MTPLATTAVLVGLVALATALGLLWRWQNGRLRTAAGTEIVAPGDIHGSLGGHATLLQFSSELCTPCRATHRVLESLAAESSGVAHVELDITRFPDLTDRFGILQTPTTLILDRDGAVRARIGGAARAADVRAHLDLLPTA</sequence>
<dbReference type="EMBL" id="JACHMJ010000001">
    <property type="protein sequence ID" value="MBB5842801.1"/>
    <property type="molecule type" value="Genomic_DNA"/>
</dbReference>
<dbReference type="InterPro" id="IPR036249">
    <property type="entry name" value="Thioredoxin-like_sf"/>
</dbReference>
<dbReference type="CDD" id="cd02947">
    <property type="entry name" value="TRX_family"/>
    <property type="match status" value="1"/>
</dbReference>
<comment type="caution">
    <text evidence="2">The sequence shown here is derived from an EMBL/GenBank/DDBJ whole genome shotgun (WGS) entry which is preliminary data.</text>
</comment>
<evidence type="ECO:0000259" key="1">
    <source>
        <dbReference type="PROSITE" id="PS51352"/>
    </source>
</evidence>
<keyword evidence="3" id="KW-1185">Reference proteome</keyword>
<dbReference type="Proteomes" id="UP000536685">
    <property type="component" value="Unassembled WGS sequence"/>
</dbReference>
<proteinExistence type="predicted"/>
<organism evidence="2 3">
    <name type="scientific">Conyzicola lurida</name>
    <dbReference type="NCBI Taxonomy" id="1172621"/>
    <lineage>
        <taxon>Bacteria</taxon>
        <taxon>Bacillati</taxon>
        <taxon>Actinomycetota</taxon>
        <taxon>Actinomycetes</taxon>
        <taxon>Micrococcales</taxon>
        <taxon>Microbacteriaceae</taxon>
        <taxon>Conyzicola</taxon>
    </lineage>
</organism>
<dbReference type="Pfam" id="PF00085">
    <property type="entry name" value="Thioredoxin"/>
    <property type="match status" value="1"/>
</dbReference>
<reference evidence="2 3" key="1">
    <citation type="submission" date="2020-08" db="EMBL/GenBank/DDBJ databases">
        <title>Sequencing the genomes of 1000 actinobacteria strains.</title>
        <authorList>
            <person name="Klenk H.-P."/>
        </authorList>
    </citation>
    <scope>NUCLEOTIDE SEQUENCE [LARGE SCALE GENOMIC DNA]</scope>
    <source>
        <strain evidence="2 3">DSM 105784</strain>
    </source>
</reference>
<accession>A0A841AM39</accession>
<keyword evidence="2" id="KW-0413">Isomerase</keyword>
<dbReference type="RefSeq" id="WP_184234488.1">
    <property type="nucleotide sequence ID" value="NZ_JACHMJ010000001.1"/>
</dbReference>
<protein>
    <submittedName>
        <fullName evidence="2">Thiol-disulfide isomerase/thioredoxin</fullName>
    </submittedName>
</protein>
<dbReference type="Gene3D" id="3.40.30.10">
    <property type="entry name" value="Glutaredoxin"/>
    <property type="match status" value="1"/>
</dbReference>
<gene>
    <name evidence="2" type="ORF">HD599_001124</name>
</gene>
<dbReference type="AlphaFoldDB" id="A0A841AM39"/>
<dbReference type="InterPro" id="IPR013766">
    <property type="entry name" value="Thioredoxin_domain"/>
</dbReference>
<feature type="domain" description="Thioredoxin" evidence="1">
    <location>
        <begin position="9"/>
        <end position="139"/>
    </location>
</feature>
<dbReference type="PROSITE" id="PS51352">
    <property type="entry name" value="THIOREDOXIN_2"/>
    <property type="match status" value="1"/>
</dbReference>
<evidence type="ECO:0000313" key="3">
    <source>
        <dbReference type="Proteomes" id="UP000536685"/>
    </source>
</evidence>
<name>A0A841AM39_9MICO</name>